<protein>
    <recommendedName>
        <fullName evidence="3">MarR family transcriptional regulator</fullName>
    </recommendedName>
</protein>
<accession>A0ABN2HNP9</accession>
<sequence length="243" mass="26126">MSFAAVVRPVIDRLHVSVRHGAYAEVRELYASRGLRPGVEIDAFYALLDHPVDEAALAARMVYFGFDPDAEEARGLVARSQGCWSLTAAGREVVVEVDRVFTAAAERLWGYRPIATMPGAAGMEVAVALLGRLLEAGQASGGPVFRAMTPVWEPVGASAAQRLVSRLEALRHHRADAHRAAWGAAGLTVDEMKALQPGPVREAVEAETNRLDAPVYEALDAQERLTLLGVLGALGDGLRQPRE</sequence>
<organism evidence="1 2">
    <name type="scientific">Glycomyces endophyticus</name>
    <dbReference type="NCBI Taxonomy" id="480996"/>
    <lineage>
        <taxon>Bacteria</taxon>
        <taxon>Bacillati</taxon>
        <taxon>Actinomycetota</taxon>
        <taxon>Actinomycetes</taxon>
        <taxon>Glycomycetales</taxon>
        <taxon>Glycomycetaceae</taxon>
        <taxon>Glycomyces</taxon>
    </lineage>
</organism>
<name>A0ABN2HNP9_9ACTN</name>
<proteinExistence type="predicted"/>
<evidence type="ECO:0008006" key="3">
    <source>
        <dbReference type="Google" id="ProtNLM"/>
    </source>
</evidence>
<evidence type="ECO:0000313" key="1">
    <source>
        <dbReference type="EMBL" id="GAA1690884.1"/>
    </source>
</evidence>
<dbReference type="EMBL" id="BAAAQF010000022">
    <property type="protein sequence ID" value="GAA1690884.1"/>
    <property type="molecule type" value="Genomic_DNA"/>
</dbReference>
<dbReference type="Proteomes" id="UP001499851">
    <property type="component" value="Unassembled WGS sequence"/>
</dbReference>
<comment type="caution">
    <text evidence="1">The sequence shown here is derived from an EMBL/GenBank/DDBJ whole genome shotgun (WGS) entry which is preliminary data.</text>
</comment>
<gene>
    <name evidence="1" type="ORF">GCM10009830_43250</name>
</gene>
<reference evidence="1 2" key="1">
    <citation type="journal article" date="2019" name="Int. J. Syst. Evol. Microbiol.">
        <title>The Global Catalogue of Microorganisms (GCM) 10K type strain sequencing project: providing services to taxonomists for standard genome sequencing and annotation.</title>
        <authorList>
            <consortium name="The Broad Institute Genomics Platform"/>
            <consortium name="The Broad Institute Genome Sequencing Center for Infectious Disease"/>
            <person name="Wu L."/>
            <person name="Ma J."/>
        </authorList>
    </citation>
    <scope>NUCLEOTIDE SEQUENCE [LARGE SCALE GENOMIC DNA]</scope>
    <source>
        <strain evidence="1 2">JCM 16001</strain>
    </source>
</reference>
<evidence type="ECO:0000313" key="2">
    <source>
        <dbReference type="Proteomes" id="UP001499851"/>
    </source>
</evidence>
<dbReference type="RefSeq" id="WP_344491002.1">
    <property type="nucleotide sequence ID" value="NZ_BAAAQF010000022.1"/>
</dbReference>
<keyword evidence="2" id="KW-1185">Reference proteome</keyword>